<proteinExistence type="predicted"/>
<evidence type="ECO:0000313" key="2">
    <source>
        <dbReference type="Proteomes" id="UP000261031"/>
    </source>
</evidence>
<reference evidence="1 2" key="1">
    <citation type="submission" date="2018-08" db="EMBL/GenBank/DDBJ databases">
        <title>A genome reference for cultivated species of the human gut microbiota.</title>
        <authorList>
            <person name="Zou Y."/>
            <person name="Xue W."/>
            <person name="Luo G."/>
        </authorList>
    </citation>
    <scope>NUCLEOTIDE SEQUENCE [LARGE SCALE GENOMIC DNA]</scope>
    <source>
        <strain evidence="1 2">OF05-12</strain>
    </source>
</reference>
<dbReference type="EMBL" id="QSWD01000005">
    <property type="protein sequence ID" value="RGP02002.1"/>
    <property type="molecule type" value="Genomic_DNA"/>
</dbReference>
<dbReference type="Proteomes" id="UP000261031">
    <property type="component" value="Unassembled WGS sequence"/>
</dbReference>
<name>A0A3E5HJL7_BIFPS</name>
<dbReference type="AlphaFoldDB" id="A0A3E5HJL7"/>
<dbReference type="RefSeq" id="WP_117612288.1">
    <property type="nucleotide sequence ID" value="NZ_JAQEVG010000006.1"/>
</dbReference>
<accession>A0A3E5HJL7</accession>
<organism evidence="1 2">
    <name type="scientific">Bifidobacterium pseudocatenulatum</name>
    <dbReference type="NCBI Taxonomy" id="28026"/>
    <lineage>
        <taxon>Bacteria</taxon>
        <taxon>Bacillati</taxon>
        <taxon>Actinomycetota</taxon>
        <taxon>Actinomycetes</taxon>
        <taxon>Bifidobacteriales</taxon>
        <taxon>Bifidobacteriaceae</taxon>
        <taxon>Bifidobacterium</taxon>
    </lineage>
</organism>
<protein>
    <submittedName>
        <fullName evidence="1">Uncharacterized protein</fullName>
    </submittedName>
</protein>
<evidence type="ECO:0000313" key="1">
    <source>
        <dbReference type="EMBL" id="RGP02002.1"/>
    </source>
</evidence>
<sequence length="88" mass="9371">MTVHLAKVGMMAFAFGNTSFTNDINSNGQIVNETMDAGFLPEDEGAILLEGVNGQHGALSFDSDGKVTISGSMNSGYYFRVCGCWPVK</sequence>
<gene>
    <name evidence="1" type="ORF">DXA79_08220</name>
</gene>
<comment type="caution">
    <text evidence="1">The sequence shown here is derived from an EMBL/GenBank/DDBJ whole genome shotgun (WGS) entry which is preliminary data.</text>
</comment>